<dbReference type="Gene3D" id="3.30.70.860">
    <property type="match status" value="1"/>
</dbReference>
<dbReference type="InterPro" id="IPR036183">
    <property type="entry name" value="YajQ-like_sf"/>
</dbReference>
<dbReference type="SUPFAM" id="SSF89963">
    <property type="entry name" value="YajQ-like"/>
    <property type="match status" value="2"/>
</dbReference>
<protein>
    <recommendedName>
        <fullName evidence="3">Nucleotide-binding protein LSG31_16140</fullName>
    </recommendedName>
</protein>
<dbReference type="Proteomes" id="UP000830167">
    <property type="component" value="Chromosome"/>
</dbReference>
<dbReference type="NCBIfam" id="NF003819">
    <property type="entry name" value="PRK05412.1"/>
    <property type="match status" value="1"/>
</dbReference>
<evidence type="ECO:0000313" key="4">
    <source>
        <dbReference type="EMBL" id="UOF89417.1"/>
    </source>
</evidence>
<dbReference type="InterPro" id="IPR035571">
    <property type="entry name" value="UPF0234-like_C"/>
</dbReference>
<reference evidence="4" key="1">
    <citation type="submission" date="2021-12" db="EMBL/GenBank/DDBJ databases">
        <title>Alicyclobacillaceae gen. nov., sp. nov., isolated from chalcocite enrichment system.</title>
        <authorList>
            <person name="Jiang Z."/>
        </authorList>
    </citation>
    <scope>NUCLEOTIDE SEQUENCE</scope>
    <source>
        <strain evidence="4">MYW30-H2</strain>
    </source>
</reference>
<dbReference type="InterPro" id="IPR007551">
    <property type="entry name" value="YajQ/Smlt4090-like"/>
</dbReference>
<organism evidence="4 5">
    <name type="scientific">Fodinisporobacter ferrooxydans</name>
    <dbReference type="NCBI Taxonomy" id="2901836"/>
    <lineage>
        <taxon>Bacteria</taxon>
        <taxon>Bacillati</taxon>
        <taxon>Bacillota</taxon>
        <taxon>Bacilli</taxon>
        <taxon>Bacillales</taxon>
        <taxon>Alicyclobacillaceae</taxon>
        <taxon>Fodinisporobacter</taxon>
    </lineage>
</organism>
<accession>A0ABY4CFW4</accession>
<dbReference type="InterPro" id="IPR035570">
    <property type="entry name" value="UPF0234_N"/>
</dbReference>
<sequence length="164" mass="18324">MAKEASFDIVSKVEMQEVDNAIHQSTKEIETRFDFKGSKSSIERSDNTITLISDDEFKLSNVTDILQSKLVKRNVSLKFLDFGKIEPAAGGTVRQAVTIQQGLDQDKAKQVVKIIKDSKIKVQASVQGDQVRVTGKSRDDLQAVIQLLKSADLNFDVQFTNYRS</sequence>
<dbReference type="Pfam" id="PF04461">
    <property type="entry name" value="YajQ"/>
    <property type="match status" value="1"/>
</dbReference>
<dbReference type="CDD" id="cd11740">
    <property type="entry name" value="YajQ_like"/>
    <property type="match status" value="1"/>
</dbReference>
<comment type="similarity">
    <text evidence="2 3">Belongs to the YajQ family.</text>
</comment>
<gene>
    <name evidence="4" type="ORF">LSG31_16140</name>
</gene>
<evidence type="ECO:0000256" key="2">
    <source>
        <dbReference type="ARBA" id="ARBA00093450"/>
    </source>
</evidence>
<evidence type="ECO:0000256" key="1">
    <source>
        <dbReference type="ARBA" id="ARBA00022741"/>
    </source>
</evidence>
<keyword evidence="1 3" id="KW-0547">Nucleotide-binding</keyword>
<dbReference type="PANTHER" id="PTHR30476">
    <property type="entry name" value="UPF0234 PROTEIN YAJQ"/>
    <property type="match status" value="1"/>
</dbReference>
<evidence type="ECO:0000313" key="5">
    <source>
        <dbReference type="Proteomes" id="UP000830167"/>
    </source>
</evidence>
<name>A0ABY4CFW4_9BACL</name>
<evidence type="ECO:0000256" key="3">
    <source>
        <dbReference type="HAMAP-Rule" id="MF_00632"/>
    </source>
</evidence>
<dbReference type="HAMAP" id="MF_00632">
    <property type="entry name" value="UPF0234"/>
    <property type="match status" value="1"/>
</dbReference>
<proteinExistence type="inferred from homology"/>
<comment type="function">
    <text evidence="3">Nucleotide-binding protein.</text>
</comment>
<dbReference type="EMBL" id="CP089291">
    <property type="protein sequence ID" value="UOF89417.1"/>
    <property type="molecule type" value="Genomic_DNA"/>
</dbReference>
<keyword evidence="5" id="KW-1185">Reference proteome</keyword>
<dbReference type="RefSeq" id="WP_347436104.1">
    <property type="nucleotide sequence ID" value="NZ_CP089291.1"/>
</dbReference>
<dbReference type="PANTHER" id="PTHR30476:SF0">
    <property type="entry name" value="UPF0234 PROTEIN YAJQ"/>
    <property type="match status" value="1"/>
</dbReference>
<dbReference type="Gene3D" id="3.30.70.990">
    <property type="entry name" value="YajQ-like, domain 2"/>
    <property type="match status" value="1"/>
</dbReference>